<evidence type="ECO:0000256" key="7">
    <source>
        <dbReference type="ARBA" id="ARBA00023080"/>
    </source>
</evidence>
<evidence type="ECO:0000256" key="1">
    <source>
        <dbReference type="ARBA" id="ARBA00022679"/>
    </source>
</evidence>
<evidence type="ECO:0000256" key="3">
    <source>
        <dbReference type="ARBA" id="ARBA00022723"/>
    </source>
</evidence>
<proteinExistence type="predicted"/>
<dbReference type="GO" id="GO:0005524">
    <property type="term" value="F:ATP binding"/>
    <property type="evidence" value="ECO:0007669"/>
    <property type="project" value="UniProtKB-KW"/>
</dbReference>
<evidence type="ECO:0000259" key="11">
    <source>
        <dbReference type="Pfam" id="PF18134"/>
    </source>
</evidence>
<name>A0A5M6CXS5_9BACT</name>
<evidence type="ECO:0000256" key="9">
    <source>
        <dbReference type="ARBA" id="ARBA00044145"/>
    </source>
</evidence>
<dbReference type="InterPro" id="IPR048445">
    <property type="entry name" value="DncV-like_NTFase"/>
</dbReference>
<comment type="caution">
    <text evidence="13">The sequence shown here is derived from an EMBL/GenBank/DDBJ whole genome shotgun (WGS) entry which is preliminary data.</text>
</comment>
<keyword evidence="1 13" id="KW-0808">Transferase</keyword>
<evidence type="ECO:0000256" key="10">
    <source>
        <dbReference type="ARBA" id="ARBA00048304"/>
    </source>
</evidence>
<evidence type="ECO:0000256" key="8">
    <source>
        <dbReference type="ARBA" id="ARBA00023118"/>
    </source>
</evidence>
<keyword evidence="7" id="KW-0546">Nucleotide metabolism</keyword>
<evidence type="ECO:0000256" key="2">
    <source>
        <dbReference type="ARBA" id="ARBA00022695"/>
    </source>
</evidence>
<evidence type="ECO:0000256" key="4">
    <source>
        <dbReference type="ARBA" id="ARBA00022741"/>
    </source>
</evidence>
<dbReference type="RefSeq" id="WP_161604765.1">
    <property type="nucleotide sequence ID" value="NZ_VWOX01000025.1"/>
</dbReference>
<dbReference type="Pfam" id="PF18134">
    <property type="entry name" value="AGS_C"/>
    <property type="match status" value="1"/>
</dbReference>
<keyword evidence="2" id="KW-0548">Nucleotidyltransferase</keyword>
<organism evidence="13 14">
    <name type="scientific">Roseiconus nitratireducens</name>
    <dbReference type="NCBI Taxonomy" id="2605748"/>
    <lineage>
        <taxon>Bacteria</taxon>
        <taxon>Pseudomonadati</taxon>
        <taxon>Planctomycetota</taxon>
        <taxon>Planctomycetia</taxon>
        <taxon>Pirellulales</taxon>
        <taxon>Pirellulaceae</taxon>
        <taxon>Roseiconus</taxon>
    </lineage>
</organism>
<dbReference type="InterPro" id="IPR006116">
    <property type="entry name" value="NT_2-5OAS_ClassI-CCAase"/>
</dbReference>
<protein>
    <recommendedName>
        <fullName evidence="9">Cyclic GMP-AMP synthase</fullName>
    </recommendedName>
</protein>
<dbReference type="CDD" id="cd05400">
    <property type="entry name" value="NT_2-5OAS_ClassI-CCAase"/>
    <property type="match status" value="1"/>
</dbReference>
<reference evidence="13 14" key="1">
    <citation type="submission" date="2019-08" db="EMBL/GenBank/DDBJ databases">
        <authorList>
            <person name="Dhanesh K."/>
            <person name="Kumar G."/>
            <person name="Sasikala C."/>
            <person name="Venkata Ramana C."/>
        </authorList>
    </citation>
    <scope>NUCLEOTIDE SEQUENCE [LARGE SCALE GENOMIC DNA]</scope>
    <source>
        <strain evidence="13 14">JC645</strain>
    </source>
</reference>
<evidence type="ECO:0000256" key="5">
    <source>
        <dbReference type="ARBA" id="ARBA00022840"/>
    </source>
</evidence>
<gene>
    <name evidence="13" type="ORF">FYK55_26300</name>
</gene>
<dbReference type="Proteomes" id="UP000324479">
    <property type="component" value="Unassembled WGS sequence"/>
</dbReference>
<evidence type="ECO:0000259" key="12">
    <source>
        <dbReference type="Pfam" id="PF21654"/>
    </source>
</evidence>
<keyword evidence="6" id="KW-0460">Magnesium</keyword>
<dbReference type="Pfam" id="PF21654">
    <property type="entry name" value="DncV-like_NTFase"/>
    <property type="match status" value="1"/>
</dbReference>
<keyword evidence="14" id="KW-1185">Reference proteome</keyword>
<keyword evidence="3" id="KW-0479">Metal-binding</keyword>
<evidence type="ECO:0000313" key="14">
    <source>
        <dbReference type="Proteomes" id="UP000324479"/>
    </source>
</evidence>
<evidence type="ECO:0000313" key="13">
    <source>
        <dbReference type="EMBL" id="KAA5538802.1"/>
    </source>
</evidence>
<keyword evidence="5" id="KW-0067">ATP-binding</keyword>
<keyword evidence="8" id="KW-0051">Antiviral defense</keyword>
<dbReference type="GO" id="GO:0051607">
    <property type="term" value="P:defense response to virus"/>
    <property type="evidence" value="ECO:0007669"/>
    <property type="project" value="UniProtKB-KW"/>
</dbReference>
<dbReference type="GO" id="GO:0009117">
    <property type="term" value="P:nucleotide metabolic process"/>
    <property type="evidence" value="ECO:0007669"/>
    <property type="project" value="UniProtKB-KW"/>
</dbReference>
<accession>A0A5M6CXS5</accession>
<sequence>MNSILRQLAEELDIPPSKYKQAVERYTSVGRWLNDGHYPGAHGEPSIYPQGSFRLGTVVRPIRDGKETNYDIDLACVLPYPKQNTTAKTIRHLVGNRLKEHGTYSEMLDGEGRRCWTLNYAEQDGAGFHIDILPCIPDPQRFSNVSEHHSVQSVALTDLNKVSCVYSWGFTNPAGYADWFRERQRAIFEELSPLRKREIYLENMEIFASVDDVPDQLVRTPLQRSIQVLKRHRDVRFNGLKNWEDRPISIIINTLAALAYQGEPDVYSTLANLVDRIQRYQETGLIKCENDKWVIWNPVNPNENFADRWNDEGSEKADAFFQWIGWLQEDIDDILNASTPKGLERTLVESFGGDIGRRVADTYAPQLVANNAIVESAFGRTLGKYLRFDVAHREPPRWHMSPTRYQTQIKAKYMRNGFRPTVFRSNSSALPKNVGLVFEAITDVPKPYSVHWQIVNSGREAGSANDLRGGFYDGKRSGKVKDDESTKYSGMHWAECFIVKDGICVSRSGEFVVNVR</sequence>
<dbReference type="AlphaFoldDB" id="A0A5M6CXS5"/>
<evidence type="ECO:0000256" key="6">
    <source>
        <dbReference type="ARBA" id="ARBA00022842"/>
    </source>
</evidence>
<dbReference type="GO" id="GO:0016779">
    <property type="term" value="F:nucleotidyltransferase activity"/>
    <property type="evidence" value="ECO:0007669"/>
    <property type="project" value="UniProtKB-KW"/>
</dbReference>
<dbReference type="InterPro" id="IPR040511">
    <property type="entry name" value="AGS_C"/>
</dbReference>
<feature type="domain" description="Cyclic GMP-AMP synthase DncV-like nucleotidyltransferase" evidence="12">
    <location>
        <begin position="46"/>
        <end position="132"/>
    </location>
</feature>
<feature type="domain" description="Adenylyl/Guanylyl and SMODS C-terminal sensor" evidence="11">
    <location>
        <begin position="389"/>
        <end position="516"/>
    </location>
</feature>
<dbReference type="GO" id="GO:0046872">
    <property type="term" value="F:metal ion binding"/>
    <property type="evidence" value="ECO:0007669"/>
    <property type="project" value="UniProtKB-KW"/>
</dbReference>
<keyword evidence="4" id="KW-0547">Nucleotide-binding</keyword>
<dbReference type="EMBL" id="VWOX01000025">
    <property type="protein sequence ID" value="KAA5538802.1"/>
    <property type="molecule type" value="Genomic_DNA"/>
</dbReference>
<comment type="catalytic activity">
    <reaction evidence="10">
        <text>GTP + ATP = 3',3'-cGAMP + 2 diphosphate</text>
        <dbReference type="Rhea" id="RHEA:35647"/>
        <dbReference type="ChEBI" id="CHEBI:30616"/>
        <dbReference type="ChEBI" id="CHEBI:33019"/>
        <dbReference type="ChEBI" id="CHEBI:37565"/>
        <dbReference type="ChEBI" id="CHEBI:71501"/>
    </reaction>
    <physiologicalReaction direction="left-to-right" evidence="10">
        <dbReference type="Rhea" id="RHEA:35648"/>
    </physiologicalReaction>
</comment>